<dbReference type="Proteomes" id="UP000762676">
    <property type="component" value="Unassembled WGS sequence"/>
</dbReference>
<comment type="caution">
    <text evidence="1">The sequence shown here is derived from an EMBL/GenBank/DDBJ whole genome shotgun (WGS) entry which is preliminary data.</text>
</comment>
<dbReference type="EMBL" id="BMAT01005369">
    <property type="protein sequence ID" value="GFR91997.1"/>
    <property type="molecule type" value="Genomic_DNA"/>
</dbReference>
<proteinExistence type="predicted"/>
<keyword evidence="2" id="KW-1185">Reference proteome</keyword>
<gene>
    <name evidence="1" type="ORF">ElyMa_002606800</name>
</gene>
<reference evidence="1 2" key="1">
    <citation type="journal article" date="2021" name="Elife">
        <title>Chloroplast acquisition without the gene transfer in kleptoplastic sea slugs, Plakobranchus ocellatus.</title>
        <authorList>
            <person name="Maeda T."/>
            <person name="Takahashi S."/>
            <person name="Yoshida T."/>
            <person name="Shimamura S."/>
            <person name="Takaki Y."/>
            <person name="Nagai Y."/>
            <person name="Toyoda A."/>
            <person name="Suzuki Y."/>
            <person name="Arimoto A."/>
            <person name="Ishii H."/>
            <person name="Satoh N."/>
            <person name="Nishiyama T."/>
            <person name="Hasebe M."/>
            <person name="Maruyama T."/>
            <person name="Minagawa J."/>
            <person name="Obokata J."/>
            <person name="Shigenobu S."/>
        </authorList>
    </citation>
    <scope>NUCLEOTIDE SEQUENCE [LARGE SCALE GENOMIC DNA]</scope>
</reference>
<dbReference type="AlphaFoldDB" id="A0AAV4H386"/>
<sequence>ALNPKSEHQPLGFAISKPAMTKKIQVAPIVVDDGKDPAGAAESTGPKGGRKLTHLQRVKRVITGNLEKGFER</sequence>
<accession>A0AAV4H386</accession>
<organism evidence="1 2">
    <name type="scientific">Elysia marginata</name>
    <dbReference type="NCBI Taxonomy" id="1093978"/>
    <lineage>
        <taxon>Eukaryota</taxon>
        <taxon>Metazoa</taxon>
        <taxon>Spiralia</taxon>
        <taxon>Lophotrochozoa</taxon>
        <taxon>Mollusca</taxon>
        <taxon>Gastropoda</taxon>
        <taxon>Heterobranchia</taxon>
        <taxon>Euthyneura</taxon>
        <taxon>Panpulmonata</taxon>
        <taxon>Sacoglossa</taxon>
        <taxon>Placobranchoidea</taxon>
        <taxon>Plakobranchidae</taxon>
        <taxon>Elysia</taxon>
    </lineage>
</organism>
<name>A0AAV4H386_9GAST</name>
<evidence type="ECO:0000313" key="1">
    <source>
        <dbReference type="EMBL" id="GFR91997.1"/>
    </source>
</evidence>
<evidence type="ECO:0000313" key="2">
    <source>
        <dbReference type="Proteomes" id="UP000762676"/>
    </source>
</evidence>
<protein>
    <submittedName>
        <fullName evidence="1">Uncharacterized protein</fullName>
    </submittedName>
</protein>
<feature type="non-terminal residue" evidence="1">
    <location>
        <position position="1"/>
    </location>
</feature>